<comment type="caution">
    <text evidence="2">The sequence shown here is derived from an EMBL/GenBank/DDBJ whole genome shotgun (WGS) entry which is preliminary data.</text>
</comment>
<organism evidence="2 4">
    <name type="scientific">Phytophthora fragariae</name>
    <dbReference type="NCBI Taxonomy" id="53985"/>
    <lineage>
        <taxon>Eukaryota</taxon>
        <taxon>Sar</taxon>
        <taxon>Stramenopiles</taxon>
        <taxon>Oomycota</taxon>
        <taxon>Peronosporomycetes</taxon>
        <taxon>Peronosporales</taxon>
        <taxon>Peronosporaceae</taxon>
        <taxon>Phytophthora</taxon>
    </lineage>
</organism>
<accession>A0A6A3F257</accession>
<reference evidence="4 5" key="1">
    <citation type="submission" date="2018-08" db="EMBL/GenBank/DDBJ databases">
        <title>Genomic investigation of the strawberry pathogen Phytophthora fragariae indicates pathogenicity is determined by transcriptional variation in three key races.</title>
        <authorList>
            <person name="Adams T.M."/>
            <person name="Armitage A.D."/>
            <person name="Sobczyk M.K."/>
            <person name="Bates H.J."/>
            <person name="Dunwell J.M."/>
            <person name="Nellist C.F."/>
            <person name="Harrison R.J."/>
        </authorList>
    </citation>
    <scope>NUCLEOTIDE SEQUENCE [LARGE SCALE GENOMIC DNA]</scope>
    <source>
        <strain evidence="3 5">A4</strain>
        <strain evidence="2 4">NOV-9</strain>
    </source>
</reference>
<dbReference type="EMBL" id="QXGE01000640">
    <property type="protein sequence ID" value="KAE9307052.1"/>
    <property type="molecule type" value="Genomic_DNA"/>
</dbReference>
<evidence type="ECO:0000313" key="4">
    <source>
        <dbReference type="Proteomes" id="UP000429523"/>
    </source>
</evidence>
<evidence type="ECO:0000313" key="5">
    <source>
        <dbReference type="Proteomes" id="UP000437068"/>
    </source>
</evidence>
<dbReference type="Proteomes" id="UP000429523">
    <property type="component" value="Unassembled WGS sequence"/>
</dbReference>
<dbReference type="Proteomes" id="UP000437068">
    <property type="component" value="Unassembled WGS sequence"/>
</dbReference>
<name>A0A6A3F257_9STRA</name>
<proteinExistence type="predicted"/>
<evidence type="ECO:0000256" key="1">
    <source>
        <dbReference type="SAM" id="SignalP"/>
    </source>
</evidence>
<evidence type="ECO:0000313" key="3">
    <source>
        <dbReference type="EMBL" id="KAE9307052.1"/>
    </source>
</evidence>
<sequence length="90" mass="10270">MLTRLCRPTCCRLSLCWCWCWEYCQGTCGVPPSSSPRMGLRSRRSATSSMPFSVTRAGPRSWLWPAGKRSTMSTLRLPSQVDRLWASERP</sequence>
<feature type="chain" id="PRO_5036379430" description="Secreted protein" evidence="1">
    <location>
        <begin position="27"/>
        <end position="90"/>
    </location>
</feature>
<protein>
    <recommendedName>
        <fullName evidence="6">Secreted protein</fullName>
    </recommendedName>
</protein>
<evidence type="ECO:0008006" key="6">
    <source>
        <dbReference type="Google" id="ProtNLM"/>
    </source>
</evidence>
<evidence type="ECO:0000313" key="2">
    <source>
        <dbReference type="EMBL" id="KAE8940024.1"/>
    </source>
</evidence>
<feature type="signal peptide" evidence="1">
    <location>
        <begin position="1"/>
        <end position="26"/>
    </location>
</feature>
<dbReference type="EMBL" id="QXGF01000451">
    <property type="protein sequence ID" value="KAE8940024.1"/>
    <property type="molecule type" value="Genomic_DNA"/>
</dbReference>
<gene>
    <name evidence="3" type="ORF">PF001_g11800</name>
    <name evidence="2" type="ORF">PF009_g10146</name>
</gene>
<keyword evidence="1" id="KW-0732">Signal</keyword>
<dbReference type="AlphaFoldDB" id="A0A6A3F257"/>